<evidence type="ECO:0000313" key="5">
    <source>
        <dbReference type="Proteomes" id="UP001595616"/>
    </source>
</evidence>
<evidence type="ECO:0000256" key="1">
    <source>
        <dbReference type="ARBA" id="ARBA00022679"/>
    </source>
</evidence>
<evidence type="ECO:0000256" key="2">
    <source>
        <dbReference type="ARBA" id="ARBA00023315"/>
    </source>
</evidence>
<keyword evidence="2" id="KW-0012">Acyltransferase</keyword>
<dbReference type="Gene3D" id="3.40.630.30">
    <property type="match status" value="1"/>
</dbReference>
<keyword evidence="5" id="KW-1185">Reference proteome</keyword>
<dbReference type="Proteomes" id="UP001595616">
    <property type="component" value="Unassembled WGS sequence"/>
</dbReference>
<dbReference type="SUPFAM" id="SSF55729">
    <property type="entry name" value="Acyl-CoA N-acyltransferases (Nat)"/>
    <property type="match status" value="1"/>
</dbReference>
<dbReference type="PROSITE" id="PS51186">
    <property type="entry name" value="GNAT"/>
    <property type="match status" value="1"/>
</dbReference>
<dbReference type="InterPro" id="IPR016181">
    <property type="entry name" value="Acyl_CoA_acyltransferase"/>
</dbReference>
<keyword evidence="1" id="KW-0808">Transferase</keyword>
<organism evidence="4 5">
    <name type="scientific">Lacihabitans lacunae</name>
    <dbReference type="NCBI Taxonomy" id="1028214"/>
    <lineage>
        <taxon>Bacteria</taxon>
        <taxon>Pseudomonadati</taxon>
        <taxon>Bacteroidota</taxon>
        <taxon>Cytophagia</taxon>
        <taxon>Cytophagales</taxon>
        <taxon>Leadbetterellaceae</taxon>
        <taxon>Lacihabitans</taxon>
    </lineage>
</organism>
<dbReference type="InterPro" id="IPR051556">
    <property type="entry name" value="N-term/lysine_N-AcTrnsfr"/>
</dbReference>
<dbReference type="EMBL" id="JBHRYQ010000001">
    <property type="protein sequence ID" value="MFC3809221.1"/>
    <property type="molecule type" value="Genomic_DNA"/>
</dbReference>
<sequence length="172" mass="20138">MEKMEVQKAEISDLEIIKNIGRLTFFETFAEVNTEADMNTYLDKSFSDEKLKEELLDPNSEFYFVLDDEKVIGYLKINFGSSQTEQKDKNSLEIERIYVLKEYHGKKVGQVLYDCALKIAKEKQVEFVWLGVWEKNPRAISFYTKNGFEAFDKHVFVLGTDEQTDIMMKLTL</sequence>
<feature type="domain" description="N-acetyltransferase" evidence="3">
    <location>
        <begin position="4"/>
        <end position="172"/>
    </location>
</feature>
<name>A0ABV7YQG2_9BACT</name>
<dbReference type="CDD" id="cd04301">
    <property type="entry name" value="NAT_SF"/>
    <property type="match status" value="1"/>
</dbReference>
<evidence type="ECO:0000313" key="4">
    <source>
        <dbReference type="EMBL" id="MFC3809221.1"/>
    </source>
</evidence>
<reference evidence="5" key="1">
    <citation type="journal article" date="2019" name="Int. J. Syst. Evol. Microbiol.">
        <title>The Global Catalogue of Microorganisms (GCM) 10K type strain sequencing project: providing services to taxonomists for standard genome sequencing and annotation.</title>
        <authorList>
            <consortium name="The Broad Institute Genomics Platform"/>
            <consortium name="The Broad Institute Genome Sequencing Center for Infectious Disease"/>
            <person name="Wu L."/>
            <person name="Ma J."/>
        </authorList>
    </citation>
    <scope>NUCLEOTIDE SEQUENCE [LARGE SCALE GENOMIC DNA]</scope>
    <source>
        <strain evidence="5">CECT 7956</strain>
    </source>
</reference>
<dbReference type="Pfam" id="PF00583">
    <property type="entry name" value="Acetyltransf_1"/>
    <property type="match status" value="1"/>
</dbReference>
<dbReference type="PANTHER" id="PTHR42919">
    <property type="entry name" value="N-ALPHA-ACETYLTRANSFERASE"/>
    <property type="match status" value="1"/>
</dbReference>
<dbReference type="RefSeq" id="WP_379833989.1">
    <property type="nucleotide sequence ID" value="NZ_JBHRYQ010000001.1"/>
</dbReference>
<comment type="caution">
    <text evidence="4">The sequence shown here is derived from an EMBL/GenBank/DDBJ whole genome shotgun (WGS) entry which is preliminary data.</text>
</comment>
<dbReference type="InterPro" id="IPR000182">
    <property type="entry name" value="GNAT_dom"/>
</dbReference>
<dbReference type="PANTHER" id="PTHR42919:SF8">
    <property type="entry name" value="N-ALPHA-ACETYLTRANSFERASE 50"/>
    <property type="match status" value="1"/>
</dbReference>
<protein>
    <submittedName>
        <fullName evidence="4">GNAT family N-acetyltransferase</fullName>
    </submittedName>
</protein>
<proteinExistence type="predicted"/>
<gene>
    <name evidence="4" type="ORF">ACFOOI_01025</name>
</gene>
<accession>A0ABV7YQG2</accession>
<evidence type="ECO:0000259" key="3">
    <source>
        <dbReference type="PROSITE" id="PS51186"/>
    </source>
</evidence>